<proteinExistence type="predicted"/>
<organism evidence="1">
    <name type="scientific">Siphoviridae sp. ctJhT5</name>
    <dbReference type="NCBI Taxonomy" id="2826242"/>
    <lineage>
        <taxon>Viruses</taxon>
        <taxon>Duplodnaviria</taxon>
        <taxon>Heunggongvirae</taxon>
        <taxon>Uroviricota</taxon>
        <taxon>Caudoviricetes</taxon>
    </lineage>
</organism>
<dbReference type="EMBL" id="BK015771">
    <property type="protein sequence ID" value="DAE24260.1"/>
    <property type="molecule type" value="Genomic_DNA"/>
</dbReference>
<sequence>MVCKSEIFIFSPPYQYFSGPLTDKEIISNKNRSKRFKLFRLTQPIK</sequence>
<accession>A0A8S5R017</accession>
<name>A0A8S5R017_9CAUD</name>
<reference evidence="1" key="1">
    <citation type="journal article" date="2021" name="Proc. Natl. Acad. Sci. U.S.A.">
        <title>A Catalog of Tens of Thousands of Viruses from Human Metagenomes Reveals Hidden Associations with Chronic Diseases.</title>
        <authorList>
            <person name="Tisza M.J."/>
            <person name="Buck C.B."/>
        </authorList>
    </citation>
    <scope>NUCLEOTIDE SEQUENCE</scope>
    <source>
        <strain evidence="1">CtJhT5</strain>
    </source>
</reference>
<protein>
    <submittedName>
        <fullName evidence="1">Uncharacterized protein</fullName>
    </submittedName>
</protein>
<evidence type="ECO:0000313" key="1">
    <source>
        <dbReference type="EMBL" id="DAE24260.1"/>
    </source>
</evidence>